<dbReference type="Gene3D" id="3.40.720.10">
    <property type="entry name" value="Alkaline Phosphatase, subunit A"/>
    <property type="match status" value="2"/>
</dbReference>
<dbReference type="CDD" id="cd16014">
    <property type="entry name" value="PLC"/>
    <property type="match status" value="1"/>
</dbReference>
<organism evidence="5 6">
    <name type="scientific">Bordetella hinzii</name>
    <dbReference type="NCBI Taxonomy" id="103855"/>
    <lineage>
        <taxon>Bacteria</taxon>
        <taxon>Pseudomonadati</taxon>
        <taxon>Pseudomonadota</taxon>
        <taxon>Betaproteobacteria</taxon>
        <taxon>Burkholderiales</taxon>
        <taxon>Alcaligenaceae</taxon>
        <taxon>Bordetella</taxon>
    </lineage>
</organism>
<dbReference type="Pfam" id="PF04185">
    <property type="entry name" value="Phosphoesterase"/>
    <property type="match status" value="1"/>
</dbReference>
<dbReference type="Pfam" id="PF05506">
    <property type="entry name" value="PLipase_C_C"/>
    <property type="match status" value="2"/>
</dbReference>
<dbReference type="InterPro" id="IPR008475">
    <property type="entry name" value="PLipase_C_C"/>
</dbReference>
<keyword evidence="3" id="KW-0378">Hydrolase</keyword>
<gene>
    <name evidence="5" type="ORF">CS347_20910</name>
</gene>
<reference evidence="6" key="1">
    <citation type="submission" date="2017-10" db="EMBL/GenBank/DDBJ databases">
        <title>Whole genome sequencing of various Bordetella species.</title>
        <authorList>
            <person name="Weigand M.R."/>
            <person name="Loparev V."/>
            <person name="Peng Y."/>
            <person name="Bowden K.E."/>
            <person name="Tondella M.L."/>
            <person name="Williams M.M."/>
        </authorList>
    </citation>
    <scope>NUCLEOTIDE SEQUENCE [LARGE SCALE GENOMIC DNA]</scope>
    <source>
        <strain evidence="6">H720</strain>
    </source>
</reference>
<protein>
    <recommendedName>
        <fullName evidence="2">phospholipase C</fullName>
        <ecNumber evidence="2">3.1.4.3</ecNumber>
    </recommendedName>
</protein>
<dbReference type="PANTHER" id="PTHR31956:SF1">
    <property type="entry name" value="NON-SPECIFIC PHOSPHOLIPASE C1"/>
    <property type="match status" value="1"/>
</dbReference>
<evidence type="ECO:0000256" key="3">
    <source>
        <dbReference type="ARBA" id="ARBA00022801"/>
    </source>
</evidence>
<dbReference type="InterPro" id="IPR017767">
    <property type="entry name" value="PC-PLC"/>
</dbReference>
<dbReference type="KEGG" id="bhz:ACR54_02024"/>
<feature type="domain" description="Bacterial phospholipase C C-terminal" evidence="4">
    <location>
        <begin position="537"/>
        <end position="625"/>
    </location>
</feature>
<dbReference type="Proteomes" id="UP000282741">
    <property type="component" value="Chromosome"/>
</dbReference>
<dbReference type="InterPro" id="IPR006311">
    <property type="entry name" value="TAT_signal"/>
</dbReference>
<name>A0AAN1S0T9_9BORD</name>
<dbReference type="GO" id="GO:0016042">
    <property type="term" value="P:lipid catabolic process"/>
    <property type="evidence" value="ECO:0007669"/>
    <property type="project" value="InterPro"/>
</dbReference>
<evidence type="ECO:0000313" key="6">
    <source>
        <dbReference type="Proteomes" id="UP000282741"/>
    </source>
</evidence>
<evidence type="ECO:0000259" key="4">
    <source>
        <dbReference type="Pfam" id="PF05506"/>
    </source>
</evidence>
<evidence type="ECO:0000313" key="5">
    <source>
        <dbReference type="EMBL" id="AZW19043.1"/>
    </source>
</evidence>
<dbReference type="RefSeq" id="WP_032955724.1">
    <property type="nucleotide sequence ID" value="NZ_CP012076.1"/>
</dbReference>
<dbReference type="GeneID" id="92993424"/>
<dbReference type="NCBIfam" id="TIGR03396">
    <property type="entry name" value="PC_PLC"/>
    <property type="match status" value="1"/>
</dbReference>
<dbReference type="EMBL" id="CP024172">
    <property type="protein sequence ID" value="AZW19043.1"/>
    <property type="molecule type" value="Genomic_DNA"/>
</dbReference>
<dbReference type="EC" id="3.1.4.3" evidence="2"/>
<dbReference type="InterPro" id="IPR017850">
    <property type="entry name" value="Alkaline_phosphatase_core_sf"/>
</dbReference>
<evidence type="ECO:0000256" key="1">
    <source>
        <dbReference type="ARBA" id="ARBA00009717"/>
    </source>
</evidence>
<dbReference type="InterPro" id="IPR007312">
    <property type="entry name" value="Phosphoesterase"/>
</dbReference>
<dbReference type="AlphaFoldDB" id="A0AAN1S0T9"/>
<accession>A0AAN1S0T9</accession>
<proteinExistence type="inferred from homology"/>
<feature type="domain" description="Bacterial phospholipase C C-terminal" evidence="4">
    <location>
        <begin position="637"/>
        <end position="719"/>
    </location>
</feature>
<dbReference type="PANTHER" id="PTHR31956">
    <property type="entry name" value="NON-SPECIFIC PHOSPHOLIPASE C4-RELATED"/>
    <property type="match status" value="1"/>
</dbReference>
<evidence type="ECO:0000256" key="2">
    <source>
        <dbReference type="ARBA" id="ARBA00012018"/>
    </source>
</evidence>
<dbReference type="PROSITE" id="PS51318">
    <property type="entry name" value="TAT"/>
    <property type="match status" value="1"/>
</dbReference>
<dbReference type="GO" id="GO:0034480">
    <property type="term" value="F:phosphatidylcholine phospholipase C activity"/>
    <property type="evidence" value="ECO:0007669"/>
    <property type="project" value="UniProtKB-EC"/>
</dbReference>
<sequence>MIDASKRKFLRASAGTAAATAALGLFPPSIRRALAIPANNATGTIRDVEHVVILMQENRSFDNYFGTLAGVRGFGDRHTIPVPNGLNVLQQLDANSKPILPYHLDQSMGNAQRVGGTPHSWTDARDAWNKGRMFEWPRYKKQQSMGYFTEQEVPFQTALANAFTICDGYFCSLHGGTNTNRLFHWSGTNGATVGNGSVVVNNVWDGLDSTDDISTGGFDWTTYPERLEAAGVSWMVYQNMPDNFTDNPLFGFRQYRQANVNSGKPVYHDRANNPAYDPASDNTGNPLYKGIANTMPDGGFLGTFKADIQAGKLPQVSWIVAPEVYSEHPGPSSPVQGGWYIQEVLDALTANPDVWSKTVLIINFDENDGFFDHYPPSCAPSLKALDPADAYGKTTLSPQDMASEYYITQAVPGTGMPAVDGDCFGPGPRVPMYIVSPWTRGGWVNSQHFDHTSVLRFLEARFGVTEPNISPYRRAVFGDLTSAFNFATPNLAPLDTLGGRKTRADADALRAAQEALAQVALPSPQQLPQQKTGTRASRALPYELHTSARTDLLNGTVKLLFSNTGKQAAVFHVYDRLNLDRVPQRYMVEAGKELDDVWNVNADNGGRYDLWVLGPNGYHRAFTGDLSLQRGAQAQDPEVRVCYEITQGNVEVTLTNNGTAPATLHARAKAYRYDGPWSVTLAAGESKTLSWDLSDSEHWYDFVITCAELPGYSRRFAGRVETGKDGVSDPAMGQQDL</sequence>
<comment type="similarity">
    <text evidence="1">Belongs to the bacterial phospholipase C family.</text>
</comment>